<feature type="compositionally biased region" description="Acidic residues" evidence="1">
    <location>
        <begin position="429"/>
        <end position="438"/>
    </location>
</feature>
<sequence>MRDSNILRLRLVVKRHGLPEDRVMFAVQLDTGPTISNLLEQVNEVFPLESNDWGLEDYAVELRDATGRGFDCLHFQQVSVILKNDEEVLHLIDGVAFGRPRLKAPRDRPSVDIPPLKRPRITYEAGEEDDEEQRLLLTQHGEDASPGLHVRKRARFGDVEGSESDRDKEVEDSDFTDGGSEEGADEGEEDLDDSGLEDELRELNADNAQIQEDDVMEPEIPDTAAVPDRTAALDLDTLDKISALRVAFPTVPAEACERILSRHRGDTESAFLRLQSQHQPRIPLDALLASASPSAAPIIATAEDDASDESEAESIASMIKHFDQHGFPSGSILAGTAAAQMAEAMRRSGHRVKPPVHTKFDGDVKVHSGGEPSNPVEGKDTDNDEDNDSGSDSDYDSGNGSDSDDCSGSDNESNGGNDNGKDSASDSESSSDSDDDSGPEVASSKEPDALGGARLPEIRESSIVDGRRDDVSERISGSESDSSSDAETGESHSDDSDDSSSDDSGDDESRLDHSMSGNAEDDSSTDSSESDEADLSDDDSSDGSVDFSSKYLPSEKTPSILMEQTTPRGNSAQGRQRDGNAAVRDEDSTPTSGSPMSLAGGSQDLVASLAAKKAALLQSLDTAHEEQSRKANDALSSGNGNSFVVSQAPLPESSVLESSGGNQQPVSGDYTNSSVGGTGLWENSEAWRNKIVYRAVECCHDGVELSEPPFPFIQRWDPQQQYFPNGKNKRGGRSKRKQRNQEDFRDERSDFGAKRRRYGGGSLDNDADDDYGESFVSHDGTTACEEMVLNYDDETPETQEQPGQNTGQDFNDEDDLPPLPSDVSILPKLNPSEAMVGMILTWKQWILSKATNWQPQVSALAGVVVEVIDSNTLTVRLAKRDRNIDQNEKVYDDDGNRVYDKFELPGMDDEDEDAAEQGYRTLDLADMIEPRILQPVPGASGSTARSKSPSKTAVLSAIDARKPQIVRDLEYEEAMRRLDDSDDLSEDDTKDQLSKRARALMDKPIEKPTSKKPAQKREALKPSSAPPIKNERASTSPAPAVLRTARATSSPFAVPEGSQVVSLLTSSPEPELEEHYAEDSIDETYNEPNMPSGSGWVKKQRTRRGLSVAAGRDPVSKPQSQQSTDKQPTAALNSLLRAKKKVLANMF</sequence>
<dbReference type="Pfam" id="PF24054">
    <property type="entry name" value="DUF7357"/>
    <property type="match status" value="1"/>
</dbReference>
<feature type="compositionally biased region" description="Basic and acidic residues" evidence="1">
    <location>
        <begin position="575"/>
        <end position="587"/>
    </location>
</feature>
<dbReference type="EMBL" id="JAHCVI010000002">
    <property type="protein sequence ID" value="KAG7289987.1"/>
    <property type="molecule type" value="Genomic_DNA"/>
</dbReference>
<feature type="compositionally biased region" description="Basic residues" evidence="1">
    <location>
        <begin position="727"/>
        <end position="738"/>
    </location>
</feature>
<feature type="compositionally biased region" description="Polar residues" evidence="1">
    <location>
        <begin position="655"/>
        <end position="675"/>
    </location>
</feature>
<feature type="region of interest" description="Disordered" evidence="1">
    <location>
        <begin position="344"/>
        <end position="601"/>
    </location>
</feature>
<reference evidence="3" key="1">
    <citation type="submission" date="2023-02" db="EMBL/GenBank/DDBJ databases">
        <authorList>
            <person name="Palmer J.M."/>
        </authorList>
    </citation>
    <scope>NUCLEOTIDE SEQUENCE</scope>
    <source>
        <strain evidence="3">FW57</strain>
    </source>
</reference>
<evidence type="ECO:0000256" key="1">
    <source>
        <dbReference type="SAM" id="MobiDB-lite"/>
    </source>
</evidence>
<feature type="compositionally biased region" description="Polar residues" evidence="1">
    <location>
        <begin position="798"/>
        <end position="809"/>
    </location>
</feature>
<feature type="region of interest" description="Disordered" evidence="1">
    <location>
        <begin position="103"/>
        <end position="194"/>
    </location>
</feature>
<protein>
    <recommendedName>
        <fullName evidence="2">DUF7357 domain-containing protein</fullName>
    </recommendedName>
</protein>
<feature type="compositionally biased region" description="Polar residues" evidence="1">
    <location>
        <begin position="940"/>
        <end position="953"/>
    </location>
</feature>
<proteinExistence type="predicted"/>
<feature type="compositionally biased region" description="Basic and acidic residues" evidence="1">
    <location>
        <begin position="358"/>
        <end position="368"/>
    </location>
</feature>
<evidence type="ECO:0000259" key="2">
    <source>
        <dbReference type="Pfam" id="PF24054"/>
    </source>
</evidence>
<feature type="domain" description="DUF7357" evidence="2">
    <location>
        <begin position="7"/>
        <end position="89"/>
    </location>
</feature>
<feature type="region of interest" description="Disordered" evidence="1">
    <location>
        <begin position="715"/>
        <end position="777"/>
    </location>
</feature>
<feature type="compositionally biased region" description="Basic and acidic residues" evidence="1">
    <location>
        <begin position="155"/>
        <end position="169"/>
    </location>
</feature>
<keyword evidence="4" id="KW-1185">Reference proteome</keyword>
<dbReference type="CDD" id="cd14279">
    <property type="entry name" value="CUE"/>
    <property type="match status" value="1"/>
</dbReference>
<name>A0AAD4F1X7_9PEZI</name>
<feature type="compositionally biased region" description="Acidic residues" evidence="1">
    <location>
        <begin position="519"/>
        <end position="541"/>
    </location>
</feature>
<feature type="compositionally biased region" description="Acidic residues" evidence="1">
    <location>
        <begin position="980"/>
        <end position="989"/>
    </location>
</feature>
<feature type="compositionally biased region" description="Basic and acidic residues" evidence="1">
    <location>
        <begin position="622"/>
        <end position="632"/>
    </location>
</feature>
<dbReference type="InterPro" id="IPR055781">
    <property type="entry name" value="DUF7357"/>
</dbReference>
<comment type="caution">
    <text evidence="3">The sequence shown here is derived from an EMBL/GenBank/DDBJ whole genome shotgun (WGS) entry which is preliminary data.</text>
</comment>
<feature type="compositionally biased region" description="Basic and acidic residues" evidence="1">
    <location>
        <begin position="739"/>
        <end position="753"/>
    </location>
</feature>
<feature type="region of interest" description="Disordered" evidence="1">
    <location>
        <begin position="1064"/>
        <end position="1130"/>
    </location>
</feature>
<feature type="compositionally biased region" description="Basic and acidic residues" evidence="1">
    <location>
        <begin position="990"/>
        <end position="1020"/>
    </location>
</feature>
<feature type="compositionally biased region" description="Acidic residues" evidence="1">
    <location>
        <begin position="382"/>
        <end position="395"/>
    </location>
</feature>
<feature type="region of interest" description="Disordered" evidence="1">
    <location>
        <begin position="621"/>
        <end position="678"/>
    </location>
</feature>
<feature type="compositionally biased region" description="Acidic residues" evidence="1">
    <location>
        <begin position="495"/>
        <end position="506"/>
    </location>
</feature>
<dbReference type="Proteomes" id="UP001197093">
    <property type="component" value="Unassembled WGS sequence"/>
</dbReference>
<feature type="compositionally biased region" description="Basic and acidic residues" evidence="1">
    <location>
        <begin position="456"/>
        <end position="473"/>
    </location>
</feature>
<evidence type="ECO:0000313" key="4">
    <source>
        <dbReference type="Proteomes" id="UP001197093"/>
    </source>
</evidence>
<organism evidence="3 4">
    <name type="scientific">Staphylotrichum longicolle</name>
    <dbReference type="NCBI Taxonomy" id="669026"/>
    <lineage>
        <taxon>Eukaryota</taxon>
        <taxon>Fungi</taxon>
        <taxon>Dikarya</taxon>
        <taxon>Ascomycota</taxon>
        <taxon>Pezizomycotina</taxon>
        <taxon>Sordariomycetes</taxon>
        <taxon>Sordariomycetidae</taxon>
        <taxon>Sordariales</taxon>
        <taxon>Chaetomiaceae</taxon>
        <taxon>Staphylotrichum</taxon>
    </lineage>
</organism>
<feature type="compositionally biased region" description="Polar residues" evidence="1">
    <location>
        <begin position="634"/>
        <end position="645"/>
    </location>
</feature>
<accession>A0AAD4F1X7</accession>
<feature type="compositionally biased region" description="Acidic residues" evidence="1">
    <location>
        <begin position="170"/>
        <end position="194"/>
    </location>
</feature>
<feature type="compositionally biased region" description="Polar residues" evidence="1">
    <location>
        <begin position="1117"/>
        <end position="1130"/>
    </location>
</feature>
<feature type="compositionally biased region" description="Basic residues" evidence="1">
    <location>
        <begin position="347"/>
        <end position="356"/>
    </location>
</feature>
<evidence type="ECO:0000313" key="3">
    <source>
        <dbReference type="EMBL" id="KAG7289987.1"/>
    </source>
</evidence>
<feature type="region of interest" description="Disordered" evidence="1">
    <location>
        <begin position="795"/>
        <end position="822"/>
    </location>
</feature>
<feature type="region of interest" description="Disordered" evidence="1">
    <location>
        <begin position="978"/>
        <end position="1042"/>
    </location>
</feature>
<gene>
    <name evidence="3" type="ORF">NEMBOFW57_006366</name>
</gene>
<feature type="region of interest" description="Disordered" evidence="1">
    <location>
        <begin position="930"/>
        <end position="956"/>
    </location>
</feature>
<dbReference type="AlphaFoldDB" id="A0AAD4F1X7"/>
<feature type="compositionally biased region" description="Polar residues" evidence="1">
    <location>
        <begin position="562"/>
        <end position="574"/>
    </location>
</feature>